<dbReference type="Gene3D" id="2.40.110.10">
    <property type="entry name" value="Butyryl-CoA Dehydrogenase, subunit A, domain 2"/>
    <property type="match status" value="1"/>
</dbReference>
<name>A0A0Q4B6X1_9BACT</name>
<dbReference type="PROSITE" id="PS00072">
    <property type="entry name" value="ACYL_COA_DH_1"/>
    <property type="match status" value="1"/>
</dbReference>
<dbReference type="InterPro" id="IPR036797">
    <property type="entry name" value="Acyl-CoA_dehydrogenase_C_sf"/>
</dbReference>
<dbReference type="InterPro" id="IPR046373">
    <property type="entry name" value="Acyl-CoA_Oxase/DH_mid-dom_sf"/>
</dbReference>
<dbReference type="GO" id="GO:0003995">
    <property type="term" value="F:acyl-CoA dehydrogenase activity"/>
    <property type="evidence" value="ECO:0007669"/>
    <property type="project" value="InterPro"/>
</dbReference>
<dbReference type="SUPFAM" id="SSF47203">
    <property type="entry name" value="Acyl-CoA dehydrogenase C-terminal domain-like"/>
    <property type="match status" value="1"/>
</dbReference>
<reference evidence="10" key="1">
    <citation type="submission" date="2015-08" db="EMBL/GenBank/DDBJ databases">
        <title>Candidatus Bacteriodes Periocalifornicus.</title>
        <authorList>
            <person name="McLean J.S."/>
            <person name="Kelley S."/>
        </authorList>
    </citation>
    <scope>NUCLEOTIDE SEQUENCE [LARGE SCALE GENOMIC DNA]</scope>
    <source>
        <strain evidence="10">12B</strain>
    </source>
</reference>
<dbReference type="Gene3D" id="1.10.540.10">
    <property type="entry name" value="Acyl-CoA dehydrogenase/oxidase, N-terminal domain"/>
    <property type="match status" value="1"/>
</dbReference>
<keyword evidence="4 5" id="KW-0274">FAD</keyword>
<dbReference type="Pfam" id="PF12186">
    <property type="entry name" value="AcylCoA_dehyd_C"/>
    <property type="match status" value="1"/>
</dbReference>
<dbReference type="Pfam" id="PF02770">
    <property type="entry name" value="Acyl-CoA_dh_M"/>
    <property type="match status" value="1"/>
</dbReference>
<proteinExistence type="inferred from homology"/>
<evidence type="ECO:0000256" key="3">
    <source>
        <dbReference type="ARBA" id="ARBA00022630"/>
    </source>
</evidence>
<feature type="domain" description="Acyl-CoA dehydrogenase C-terminal" evidence="9">
    <location>
        <begin position="454"/>
        <end position="562"/>
    </location>
</feature>
<evidence type="ECO:0000259" key="6">
    <source>
        <dbReference type="Pfam" id="PF00441"/>
    </source>
</evidence>
<dbReference type="InterPro" id="IPR036250">
    <property type="entry name" value="AcylCo_DH-like_C"/>
</dbReference>
<dbReference type="SUPFAM" id="SSF56645">
    <property type="entry name" value="Acyl-CoA dehydrogenase NM domain-like"/>
    <property type="match status" value="1"/>
</dbReference>
<dbReference type="PANTHER" id="PTHR42803">
    <property type="entry name" value="ACYL-COA DEHYDROGENASE"/>
    <property type="match status" value="1"/>
</dbReference>
<dbReference type="Pfam" id="PF02771">
    <property type="entry name" value="Acyl-CoA_dh_N"/>
    <property type="match status" value="1"/>
</dbReference>
<feature type="domain" description="Acyl-CoA oxidase/dehydrogenase middle" evidence="7">
    <location>
        <begin position="172"/>
        <end position="268"/>
    </location>
</feature>
<gene>
    <name evidence="10" type="ORF">AL399_06165</name>
</gene>
<evidence type="ECO:0000259" key="7">
    <source>
        <dbReference type="Pfam" id="PF02770"/>
    </source>
</evidence>
<keyword evidence="3 5" id="KW-0285">Flavoprotein</keyword>
<dbReference type="Gene3D" id="1.20.140.10">
    <property type="entry name" value="Butyryl-CoA Dehydrogenase, subunit A, domain 3"/>
    <property type="match status" value="1"/>
</dbReference>
<feature type="domain" description="Acyl-CoA dehydrogenase/oxidase C-terminal" evidence="6">
    <location>
        <begin position="283"/>
        <end position="444"/>
    </location>
</feature>
<evidence type="ECO:0000313" key="11">
    <source>
        <dbReference type="Proteomes" id="UP000054172"/>
    </source>
</evidence>
<dbReference type="Gene3D" id="1.20.120.470">
    <property type="entry name" value="Acyl-CoA dehydrogenase, C-terminal domain"/>
    <property type="match status" value="1"/>
</dbReference>
<comment type="similarity">
    <text evidence="2 5">Belongs to the acyl-CoA dehydrogenase family.</text>
</comment>
<evidence type="ECO:0000256" key="1">
    <source>
        <dbReference type="ARBA" id="ARBA00001974"/>
    </source>
</evidence>
<keyword evidence="5" id="KW-0560">Oxidoreductase</keyword>
<sequence>MANYFEDNKSLEFQLHHPLMRRIVELKERGFTQTDGTAYAPKDYDDAIDSYARVLDIVGEICGDVLAPNAERVDEEGPQVVDGHVVYHPGTQENHEALAKAGLYGMSLPREYGGLNFPMVPYVMAAELVSRADGGFANIWGLQDCAETIHEFASPEQKKRYLPMANEGKTFAMGLTEPDAGSDLQAVMLKAHYDEKRGSWFLNGVKRFITNGDGDINLVMARSEEGTKDARGISLFIYDRRSMAVTVRRIEHKMGIVGSPTCELVFKDAPAELVGERKLGLIKYVMSLMNGARLGVGAQSVGIAEAAYREAEKYANEREQFGKKIIEFPAVYEMVSLMRAKTDGIRSLLYETSRYVDIYKTLTHISEDRKLDAAERAELKEYQRLADLFTPLTKLFSSEMCNQIAYDAIQVHGGTGFMKDFPVQRYYRDARITSIYEGTSQLQVVAAIRGVVTGVLGKRIEYLASQLKDEGFARERVMLQAMFQEFLADVQYINDQSNDELHDFHARRLVEIGGYIAVGYLLLFDAERDAIYARSARIWVQYAHGKVAEHHSVLRSITAEQLPLYRELKNAECQCNG</sequence>
<evidence type="ECO:0000313" key="10">
    <source>
        <dbReference type="EMBL" id="KQM08653.1"/>
    </source>
</evidence>
<dbReference type="Proteomes" id="UP000054172">
    <property type="component" value="Unassembled WGS sequence"/>
</dbReference>
<dbReference type="InterPro" id="IPR020964">
    <property type="entry name" value="Acyl-CoA_dehydrogenase_C"/>
</dbReference>
<dbReference type="InterPro" id="IPR052166">
    <property type="entry name" value="Diverse_Acyl-CoA_DH"/>
</dbReference>
<keyword evidence="11" id="KW-1185">Reference proteome</keyword>
<dbReference type="InterPro" id="IPR037069">
    <property type="entry name" value="AcylCoA_DH/ox_N_sf"/>
</dbReference>
<dbReference type="PROSITE" id="PS00073">
    <property type="entry name" value="ACYL_COA_DH_2"/>
    <property type="match status" value="1"/>
</dbReference>
<dbReference type="AlphaFoldDB" id="A0A0Q4B6X1"/>
<dbReference type="GO" id="GO:0050660">
    <property type="term" value="F:flavin adenine dinucleotide binding"/>
    <property type="evidence" value="ECO:0007669"/>
    <property type="project" value="InterPro"/>
</dbReference>
<organism evidence="10 11">
    <name type="scientific">Candidatus [Bacteroides] periocalifornicus</name>
    <dbReference type="NCBI Taxonomy" id="1702214"/>
    <lineage>
        <taxon>Bacteria</taxon>
        <taxon>Pseudomonadati</taxon>
        <taxon>Bacteroidota</taxon>
    </lineage>
</organism>
<dbReference type="PATRIC" id="fig|1702214.3.peg.507"/>
<dbReference type="SUPFAM" id="SSF158494">
    <property type="entry name" value="PG0775 C-terminal domain-like"/>
    <property type="match status" value="1"/>
</dbReference>
<comment type="cofactor">
    <cofactor evidence="1 5">
        <name>FAD</name>
        <dbReference type="ChEBI" id="CHEBI:57692"/>
    </cofactor>
</comment>
<comment type="caution">
    <text evidence="10">The sequence shown here is derived from an EMBL/GenBank/DDBJ whole genome shotgun (WGS) entry which is preliminary data.</text>
</comment>
<dbReference type="InterPro" id="IPR006091">
    <property type="entry name" value="Acyl-CoA_Oxase/DH_mid-dom"/>
</dbReference>
<evidence type="ECO:0000256" key="5">
    <source>
        <dbReference type="RuleBase" id="RU362125"/>
    </source>
</evidence>
<dbReference type="STRING" id="1702214.AL399_06165"/>
<protein>
    <submittedName>
        <fullName evidence="10">Acyl-CoA dehydrogenase</fullName>
    </submittedName>
</protein>
<dbReference type="InterPro" id="IPR009075">
    <property type="entry name" value="AcylCo_DH/oxidase_C"/>
</dbReference>
<dbReference type="Pfam" id="PF00441">
    <property type="entry name" value="Acyl-CoA_dh_1"/>
    <property type="match status" value="1"/>
</dbReference>
<evidence type="ECO:0000256" key="2">
    <source>
        <dbReference type="ARBA" id="ARBA00009347"/>
    </source>
</evidence>
<feature type="domain" description="Acyl-CoA dehydrogenase/oxidase N-terminal" evidence="8">
    <location>
        <begin position="56"/>
        <end position="168"/>
    </location>
</feature>
<evidence type="ECO:0000259" key="9">
    <source>
        <dbReference type="Pfam" id="PF12186"/>
    </source>
</evidence>
<dbReference type="InterPro" id="IPR006089">
    <property type="entry name" value="Acyl-CoA_DH_CS"/>
</dbReference>
<accession>A0A0Q4B6X1</accession>
<dbReference type="InterPro" id="IPR013786">
    <property type="entry name" value="AcylCoA_DH/ox_N"/>
</dbReference>
<dbReference type="EMBL" id="LIIK01000027">
    <property type="protein sequence ID" value="KQM08653.1"/>
    <property type="molecule type" value="Genomic_DNA"/>
</dbReference>
<evidence type="ECO:0000259" key="8">
    <source>
        <dbReference type="Pfam" id="PF02771"/>
    </source>
</evidence>
<evidence type="ECO:0000256" key="4">
    <source>
        <dbReference type="ARBA" id="ARBA00022827"/>
    </source>
</evidence>
<dbReference type="InterPro" id="IPR009100">
    <property type="entry name" value="AcylCoA_DH/oxidase_NM_dom_sf"/>
</dbReference>
<dbReference type="PANTHER" id="PTHR42803:SF1">
    <property type="entry name" value="BROAD-SPECIFICITY LINEAR ACYL-COA DEHYDROGENASE FADE5"/>
    <property type="match status" value="1"/>
</dbReference>